<dbReference type="PANTHER" id="PTHR35175:SF2">
    <property type="entry name" value="DUF1289 DOMAIN-CONTAINING PROTEIN"/>
    <property type="match status" value="1"/>
</dbReference>
<keyword evidence="3" id="KW-1185">Reference proteome</keyword>
<organism evidence="2 3">
    <name type="scientific">Inquilinus ginsengisoli</name>
    <dbReference type="NCBI Taxonomy" id="363840"/>
    <lineage>
        <taxon>Bacteria</taxon>
        <taxon>Pseudomonadati</taxon>
        <taxon>Pseudomonadota</taxon>
        <taxon>Alphaproteobacteria</taxon>
        <taxon>Rhodospirillales</taxon>
        <taxon>Rhodospirillaceae</taxon>
        <taxon>Inquilinus</taxon>
    </lineage>
</organism>
<dbReference type="EMBL" id="JAVDPW010000022">
    <property type="protein sequence ID" value="MDR6294599.1"/>
    <property type="molecule type" value="Genomic_DNA"/>
</dbReference>
<accession>A0ABU1K2U9</accession>
<protein>
    <submittedName>
        <fullName evidence="2">Fe-S protein YdhL (DUF1289 family)</fullName>
    </submittedName>
</protein>
<proteinExistence type="predicted"/>
<evidence type="ECO:0000313" key="2">
    <source>
        <dbReference type="EMBL" id="MDR6294599.1"/>
    </source>
</evidence>
<dbReference type="InterPro" id="IPR010710">
    <property type="entry name" value="DUF1289"/>
</dbReference>
<dbReference type="Pfam" id="PF06945">
    <property type="entry name" value="DUF1289"/>
    <property type="match status" value="1"/>
</dbReference>
<gene>
    <name evidence="2" type="ORF">E9232_007154</name>
</gene>
<evidence type="ECO:0000313" key="3">
    <source>
        <dbReference type="Proteomes" id="UP001262410"/>
    </source>
</evidence>
<reference evidence="2 3" key="1">
    <citation type="submission" date="2023-07" db="EMBL/GenBank/DDBJ databases">
        <title>Sorghum-associated microbial communities from plants grown in Nebraska, USA.</title>
        <authorList>
            <person name="Schachtman D."/>
        </authorList>
    </citation>
    <scope>NUCLEOTIDE SEQUENCE [LARGE SCALE GENOMIC DNA]</scope>
    <source>
        <strain evidence="2 3">584</strain>
    </source>
</reference>
<sequence>MTFDLPLIVSPCTGVCTLEADTRLCAGCLRTAEEIAMWRDTDNTQRLAILQRLKERRRARGRTSAADSRPRRRQPQSV</sequence>
<evidence type="ECO:0000256" key="1">
    <source>
        <dbReference type="SAM" id="MobiDB-lite"/>
    </source>
</evidence>
<dbReference type="RefSeq" id="WP_309802196.1">
    <property type="nucleotide sequence ID" value="NZ_JAVDPW010000022.1"/>
</dbReference>
<dbReference type="Proteomes" id="UP001262410">
    <property type="component" value="Unassembled WGS sequence"/>
</dbReference>
<dbReference type="PANTHER" id="PTHR35175">
    <property type="entry name" value="DUF1289 DOMAIN-CONTAINING PROTEIN"/>
    <property type="match status" value="1"/>
</dbReference>
<comment type="caution">
    <text evidence="2">The sequence shown here is derived from an EMBL/GenBank/DDBJ whole genome shotgun (WGS) entry which is preliminary data.</text>
</comment>
<feature type="region of interest" description="Disordered" evidence="1">
    <location>
        <begin position="55"/>
        <end position="78"/>
    </location>
</feature>
<name>A0ABU1K2U9_9PROT</name>